<dbReference type="InParanoid" id="E3MF19"/>
<keyword evidence="3" id="KW-1185">Reference proteome</keyword>
<dbReference type="EMBL" id="DS268440">
    <property type="protein sequence ID" value="EFP00649.1"/>
    <property type="molecule type" value="Genomic_DNA"/>
</dbReference>
<dbReference type="AlphaFoldDB" id="E3MF19"/>
<name>E3MF19_CAERE</name>
<protein>
    <submittedName>
        <fullName evidence="2">Uncharacterized protein</fullName>
    </submittedName>
</protein>
<organism evidence="3">
    <name type="scientific">Caenorhabditis remanei</name>
    <name type="common">Caenorhabditis vulgaris</name>
    <dbReference type="NCBI Taxonomy" id="31234"/>
    <lineage>
        <taxon>Eukaryota</taxon>
        <taxon>Metazoa</taxon>
        <taxon>Ecdysozoa</taxon>
        <taxon>Nematoda</taxon>
        <taxon>Chromadorea</taxon>
        <taxon>Rhabditida</taxon>
        <taxon>Rhabditina</taxon>
        <taxon>Rhabditomorpha</taxon>
        <taxon>Rhabditoidea</taxon>
        <taxon>Rhabditidae</taxon>
        <taxon>Peloderinae</taxon>
        <taxon>Caenorhabditis</taxon>
    </lineage>
</organism>
<accession>E3MF19</accession>
<reference evidence="2" key="1">
    <citation type="submission" date="2007-07" db="EMBL/GenBank/DDBJ databases">
        <title>PCAP assembly of the Caenorhabditis remanei genome.</title>
        <authorList>
            <consortium name="The Caenorhabditis remanei Sequencing Consortium"/>
            <person name="Wilson R.K."/>
        </authorList>
    </citation>
    <scope>NUCLEOTIDE SEQUENCE [LARGE SCALE GENOMIC DNA]</scope>
    <source>
        <strain evidence="2">PB4641</strain>
    </source>
</reference>
<gene>
    <name evidence="2" type="ORF">CRE_21240</name>
</gene>
<dbReference type="Proteomes" id="UP000008281">
    <property type="component" value="Unassembled WGS sequence"/>
</dbReference>
<evidence type="ECO:0000313" key="3">
    <source>
        <dbReference type="Proteomes" id="UP000008281"/>
    </source>
</evidence>
<proteinExistence type="predicted"/>
<evidence type="ECO:0000256" key="1">
    <source>
        <dbReference type="SAM" id="Phobius"/>
    </source>
</evidence>
<keyword evidence="1" id="KW-1133">Transmembrane helix</keyword>
<keyword evidence="1" id="KW-0472">Membrane</keyword>
<sequence>MLVEDCSLFGLVYNLAGIVLCLIAMTLTRILTKTPHKFNQACVFCEGSQKSDRCFNVPEYKDRKKKLMKDRLCIKCLLPHKEDIPCTSKKKCMGCWKKTHHCSMRPEGIEIKWEESDGQSDILSVHQKKTC</sequence>
<feature type="transmembrane region" description="Helical" evidence="1">
    <location>
        <begin position="12"/>
        <end position="31"/>
    </location>
</feature>
<keyword evidence="1" id="KW-0812">Transmembrane</keyword>
<evidence type="ECO:0000313" key="2">
    <source>
        <dbReference type="EMBL" id="EFP00649.1"/>
    </source>
</evidence>
<dbReference type="HOGENOM" id="CLU_1929534_0_0_1"/>